<evidence type="ECO:0000313" key="1">
    <source>
        <dbReference type="EMBL" id="TCJ00961.1"/>
    </source>
</evidence>
<dbReference type="EMBL" id="SJTH01000098">
    <property type="protein sequence ID" value="TCJ00961.1"/>
    <property type="molecule type" value="Genomic_DNA"/>
</dbReference>
<organism evidence="1 2">
    <name type="scientific">Cytobacillus praedii</name>
    <dbReference type="NCBI Taxonomy" id="1742358"/>
    <lineage>
        <taxon>Bacteria</taxon>
        <taxon>Bacillati</taxon>
        <taxon>Bacillota</taxon>
        <taxon>Bacilli</taxon>
        <taxon>Bacillales</taxon>
        <taxon>Bacillaceae</taxon>
        <taxon>Cytobacillus</taxon>
    </lineage>
</organism>
<reference evidence="1 2" key="1">
    <citation type="submission" date="2019-03" db="EMBL/GenBank/DDBJ databases">
        <authorList>
            <person name="Jensen L."/>
            <person name="Storgaard J."/>
            <person name="Sulaj E."/>
            <person name="Schramm A."/>
            <person name="Marshall I.P.G."/>
        </authorList>
    </citation>
    <scope>NUCLEOTIDE SEQUENCE [LARGE SCALE GENOMIC DNA]</scope>
    <source>
        <strain evidence="1 2">2017H2G3</strain>
    </source>
</reference>
<keyword evidence="2" id="KW-1185">Reference proteome</keyword>
<dbReference type="OrthoDB" id="973752at2"/>
<name>A0A4R1ASC5_9BACI</name>
<sequence length="79" mass="9401">MEKGKIVKGNKLAHFLLTYQGYSIWSYDEETQFETELKVREIDSDKWYYVSKHENSKELYLVEIDFIGSDGELKVFLKV</sequence>
<accession>A0A4R1ASC5</accession>
<proteinExistence type="predicted"/>
<evidence type="ECO:0000313" key="2">
    <source>
        <dbReference type="Proteomes" id="UP000293846"/>
    </source>
</evidence>
<dbReference type="AlphaFoldDB" id="A0A4R1ASC5"/>
<dbReference type="Proteomes" id="UP000293846">
    <property type="component" value="Unassembled WGS sequence"/>
</dbReference>
<dbReference type="RefSeq" id="WP_131239502.1">
    <property type="nucleotide sequence ID" value="NZ_SJTH01000098.1"/>
</dbReference>
<gene>
    <name evidence="1" type="ORF">E0Y62_26390</name>
</gene>
<protein>
    <submittedName>
        <fullName evidence="1">Uncharacterized protein</fullName>
    </submittedName>
</protein>
<comment type="caution">
    <text evidence="1">The sequence shown here is derived from an EMBL/GenBank/DDBJ whole genome shotgun (WGS) entry which is preliminary data.</text>
</comment>